<dbReference type="InterPro" id="IPR005756">
    <property type="entry name" value="Ribosomal_uL24_euk/arc"/>
</dbReference>
<dbReference type="SUPFAM" id="SSF50104">
    <property type="entry name" value="Translation proteins SH3-like domain"/>
    <property type="match status" value="1"/>
</dbReference>
<dbReference type="EMBL" id="CP001949">
    <property type="protein sequence ID" value="ADM11965.1"/>
    <property type="molecule type" value="Genomic_DNA"/>
</dbReference>
<dbReference type="PANTHER" id="PTHR11143">
    <property type="entry name" value="60S RIBOSOMAL PROTEIN L26 FAMILY MEMBER"/>
    <property type="match status" value="1"/>
</dbReference>
<evidence type="ECO:0000256" key="1">
    <source>
        <dbReference type="ARBA" id="ARBA00010618"/>
    </source>
</evidence>
<dbReference type="HOGENOM" id="CLU_093240_2_1_1"/>
<dbReference type="InterPro" id="IPR014722">
    <property type="entry name" value="Rib_uL2_dom2"/>
</dbReference>
<dbReference type="InterPro" id="IPR008991">
    <property type="entry name" value="Translation_prot_SH3-like_sf"/>
</dbReference>
<dbReference type="KEGG" id="ein:Eint_080290"/>
<dbReference type="OrthoDB" id="1688503at2759"/>
<dbReference type="GO" id="GO:0015934">
    <property type="term" value="C:large ribosomal subunit"/>
    <property type="evidence" value="ECO:0007669"/>
    <property type="project" value="InterPro"/>
</dbReference>
<organism evidence="5 6">
    <name type="scientific">Encephalitozoon intestinalis (strain ATCC 50506)</name>
    <name type="common">Microsporidian parasite</name>
    <name type="synonym">Septata intestinalis</name>
    <dbReference type="NCBI Taxonomy" id="876142"/>
    <lineage>
        <taxon>Eukaryota</taxon>
        <taxon>Fungi</taxon>
        <taxon>Fungi incertae sedis</taxon>
        <taxon>Microsporidia</taxon>
        <taxon>Unikaryonidae</taxon>
        <taxon>Encephalitozoon</taxon>
    </lineage>
</organism>
<evidence type="ECO:0000259" key="4">
    <source>
        <dbReference type="SMART" id="SM00739"/>
    </source>
</evidence>
<evidence type="ECO:0000313" key="5">
    <source>
        <dbReference type="EMBL" id="ADM11965.1"/>
    </source>
</evidence>
<sequence>MKNLRRQKTSSRRKQRKAHFACNIGEKIIRSSARLSHELRKEYGFRTFPLKSGDTVLVKGGKFDGKEGVITSINYEDYKVYVEGCFVTKNDGTNALVPIYPSRLTITKFFLGEGRDQQLERKKKAREYNMEILRKKQEEVATN</sequence>
<dbReference type="Pfam" id="PF00467">
    <property type="entry name" value="KOW"/>
    <property type="match status" value="1"/>
</dbReference>
<dbReference type="GeneID" id="9698149"/>
<dbReference type="GO" id="GO:0003735">
    <property type="term" value="F:structural constituent of ribosome"/>
    <property type="evidence" value="ECO:0007669"/>
    <property type="project" value="InterPro"/>
</dbReference>
<protein>
    <submittedName>
        <fullName evidence="5">60S ribosomal protein L26</fullName>
    </submittedName>
</protein>
<dbReference type="AlphaFoldDB" id="E0S8H1"/>
<dbReference type="Gene3D" id="2.30.30.30">
    <property type="match status" value="1"/>
</dbReference>
<keyword evidence="2 5" id="KW-0689">Ribosomal protein</keyword>
<feature type="domain" description="KOW" evidence="4">
    <location>
        <begin position="49"/>
        <end position="76"/>
    </location>
</feature>
<dbReference type="Proteomes" id="UP000002313">
    <property type="component" value="Chromosome VIII"/>
</dbReference>
<dbReference type="RefSeq" id="XP_003073325.1">
    <property type="nucleotide sequence ID" value="XM_003073279.1"/>
</dbReference>
<reference evidence="5 6" key="1">
    <citation type="journal article" date="2010" name="Nat. Commun.">
        <title>The complete sequence of the smallest known nuclear genome from the microsporidian Encephalitozoon intestinalis.</title>
        <authorList>
            <person name="Corradi N."/>
            <person name="Pombert J.-F."/>
            <person name="Farinelli L."/>
            <person name="Didier E.S."/>
            <person name="Keeling P.J."/>
        </authorList>
    </citation>
    <scope>NUCLEOTIDE SEQUENCE [LARGE SCALE GENOMIC DNA]</scope>
    <source>
        <strain evidence="5 6">ATCC 50506</strain>
    </source>
</reference>
<dbReference type="InterPro" id="IPR005824">
    <property type="entry name" value="KOW"/>
</dbReference>
<dbReference type="Pfam" id="PF16906">
    <property type="entry name" value="Ribosomal_L26"/>
    <property type="match status" value="1"/>
</dbReference>
<dbReference type="SMART" id="SM00739">
    <property type="entry name" value="KOW"/>
    <property type="match status" value="1"/>
</dbReference>
<name>E0S8H1_ENCIT</name>
<keyword evidence="6" id="KW-1185">Reference proteome</keyword>
<gene>
    <name evidence="5" type="ORF">Eint_080290</name>
</gene>
<reference evidence="5 6" key="2">
    <citation type="journal article" date="2012" name="Proc. Natl. Acad. Sci. U.S.A.">
        <title>Gain and loss of multiple functionally related, horizontally transferred genes in the reduced genomes of two microsporidian parasites.</title>
        <authorList>
            <person name="Pombert J.-F."/>
            <person name="Selman M."/>
            <person name="Burki F."/>
            <person name="Bardell F.T."/>
            <person name="Farinelli L."/>
            <person name="Solter L.F."/>
            <person name="Whitman D.W."/>
            <person name="Weiss L.M."/>
            <person name="Corradi N."/>
            <person name="Keeling P.J."/>
        </authorList>
    </citation>
    <scope>NUCLEOTIDE SEQUENCE [LARGE SCALE GENOMIC DNA]</scope>
    <source>
        <strain evidence="5 6">ATCC 50506</strain>
    </source>
</reference>
<dbReference type="NCBIfam" id="TIGR01080">
    <property type="entry name" value="rplX_A_E"/>
    <property type="match status" value="1"/>
</dbReference>
<proteinExistence type="inferred from homology"/>
<dbReference type="CDD" id="cd06089">
    <property type="entry name" value="KOW_RPL26"/>
    <property type="match status" value="1"/>
</dbReference>
<keyword evidence="3" id="KW-0687">Ribonucleoprotein</keyword>
<comment type="similarity">
    <text evidence="1">Belongs to the universal ribosomal protein uL24 family.</text>
</comment>
<evidence type="ECO:0000256" key="2">
    <source>
        <dbReference type="ARBA" id="ARBA00022980"/>
    </source>
</evidence>
<dbReference type="VEuPathDB" id="MicrosporidiaDB:Eint_080290"/>
<dbReference type="GO" id="GO:0006412">
    <property type="term" value="P:translation"/>
    <property type="evidence" value="ECO:0007669"/>
    <property type="project" value="InterPro"/>
</dbReference>
<accession>E0S8H1</accession>
<evidence type="ECO:0000313" key="6">
    <source>
        <dbReference type="Proteomes" id="UP000002313"/>
    </source>
</evidence>
<dbReference type="GO" id="GO:0003723">
    <property type="term" value="F:RNA binding"/>
    <property type="evidence" value="ECO:0007669"/>
    <property type="project" value="InterPro"/>
</dbReference>
<evidence type="ECO:0000256" key="3">
    <source>
        <dbReference type="ARBA" id="ARBA00023274"/>
    </source>
</evidence>
<dbReference type="InterPro" id="IPR041988">
    <property type="entry name" value="Ribosomal_uL24_KOW"/>
</dbReference>